<keyword evidence="2" id="KW-1185">Reference proteome</keyword>
<evidence type="ECO:0000313" key="2">
    <source>
        <dbReference type="Proteomes" id="UP000735302"/>
    </source>
</evidence>
<reference evidence="1 2" key="1">
    <citation type="journal article" date="2021" name="Elife">
        <title>Chloroplast acquisition without the gene transfer in kleptoplastic sea slugs, Plakobranchus ocellatus.</title>
        <authorList>
            <person name="Maeda T."/>
            <person name="Takahashi S."/>
            <person name="Yoshida T."/>
            <person name="Shimamura S."/>
            <person name="Takaki Y."/>
            <person name="Nagai Y."/>
            <person name="Toyoda A."/>
            <person name="Suzuki Y."/>
            <person name="Arimoto A."/>
            <person name="Ishii H."/>
            <person name="Satoh N."/>
            <person name="Nishiyama T."/>
            <person name="Hasebe M."/>
            <person name="Maruyama T."/>
            <person name="Minagawa J."/>
            <person name="Obokata J."/>
            <person name="Shigenobu S."/>
        </authorList>
    </citation>
    <scope>NUCLEOTIDE SEQUENCE [LARGE SCALE GENOMIC DNA]</scope>
</reference>
<organism evidence="1 2">
    <name type="scientific">Plakobranchus ocellatus</name>
    <dbReference type="NCBI Taxonomy" id="259542"/>
    <lineage>
        <taxon>Eukaryota</taxon>
        <taxon>Metazoa</taxon>
        <taxon>Spiralia</taxon>
        <taxon>Lophotrochozoa</taxon>
        <taxon>Mollusca</taxon>
        <taxon>Gastropoda</taxon>
        <taxon>Heterobranchia</taxon>
        <taxon>Euthyneura</taxon>
        <taxon>Panpulmonata</taxon>
        <taxon>Sacoglossa</taxon>
        <taxon>Placobranchoidea</taxon>
        <taxon>Plakobranchidae</taxon>
        <taxon>Plakobranchus</taxon>
    </lineage>
</organism>
<protein>
    <submittedName>
        <fullName evidence="1">Uncharacterized protein</fullName>
    </submittedName>
</protein>
<accession>A0AAV4C6G7</accession>
<comment type="caution">
    <text evidence="1">The sequence shown here is derived from an EMBL/GenBank/DDBJ whole genome shotgun (WGS) entry which is preliminary data.</text>
</comment>
<evidence type="ECO:0000313" key="1">
    <source>
        <dbReference type="EMBL" id="GFO30911.1"/>
    </source>
</evidence>
<sequence>MSEKKQEKGHNSKSFDQINLKLTQIEVHSFTTSQRNPRGDRCIFASATAANRYPLERNQRGKMSKRITPFASQNTVTTTLAADLCTLNFLVTGGDGCFQVMESQTLHSNGCSATVGKFFLILPTVQTWHPLTFICLDPWSTI</sequence>
<dbReference type="Proteomes" id="UP000735302">
    <property type="component" value="Unassembled WGS sequence"/>
</dbReference>
<dbReference type="EMBL" id="BLXT01006291">
    <property type="protein sequence ID" value="GFO30911.1"/>
    <property type="molecule type" value="Genomic_DNA"/>
</dbReference>
<proteinExistence type="predicted"/>
<gene>
    <name evidence="1" type="ORF">PoB_005741600</name>
</gene>
<name>A0AAV4C6G7_9GAST</name>
<dbReference type="AlphaFoldDB" id="A0AAV4C6G7"/>